<evidence type="ECO:0000313" key="2">
    <source>
        <dbReference type="Proteomes" id="UP000651738"/>
    </source>
</evidence>
<dbReference type="SUPFAM" id="SSF69279">
    <property type="entry name" value="Phage tail proteins"/>
    <property type="match status" value="1"/>
</dbReference>
<dbReference type="EMBL" id="JAEDAF010000010">
    <property type="protein sequence ID" value="MBH8580700.1"/>
    <property type="molecule type" value="Genomic_DNA"/>
</dbReference>
<protein>
    <submittedName>
        <fullName evidence="1">Type VI secretion system tip protein VgrG</fullName>
    </submittedName>
</protein>
<accession>A0ABD4L521</accession>
<organism evidence="1 2">
    <name type="scientific">Bisbaumannia pacifica</name>
    <dbReference type="NCBI Taxonomy" id="77098"/>
    <lineage>
        <taxon>Bacteria</taxon>
        <taxon>Pseudomonadati</taxon>
        <taxon>Pseudomonadota</taxon>
        <taxon>Gammaproteobacteria</taxon>
        <taxon>Oceanospirillales</taxon>
        <taxon>Halomonadaceae</taxon>
        <taxon>Bisbaumannia</taxon>
    </lineage>
</organism>
<gene>
    <name evidence="1" type="ORF">I7V36_11410</name>
</gene>
<evidence type="ECO:0000313" key="1">
    <source>
        <dbReference type="EMBL" id="MBH8580700.1"/>
    </source>
</evidence>
<dbReference type="Proteomes" id="UP000651738">
    <property type="component" value="Unassembled WGS sequence"/>
</dbReference>
<dbReference type="AlphaFoldDB" id="A0ABD4L521"/>
<sequence>MADATGLQFTLSLAGIPGLAVVDFTHREALSAPFTLTLTVASRDPDLGPAEVLERNATLVVWEDGEPLRHLHGVVSEFGRGDRGHRRTFYTLVIRPALWRLDLRHN</sequence>
<proteinExistence type="predicted"/>
<comment type="caution">
    <text evidence="1">The sequence shown here is derived from an EMBL/GenBank/DDBJ whole genome shotgun (WGS) entry which is preliminary data.</text>
</comment>
<dbReference type="Pfam" id="PF05954">
    <property type="entry name" value="Phage_GPD"/>
    <property type="match status" value="1"/>
</dbReference>
<dbReference type="Gene3D" id="2.30.110.50">
    <property type="match status" value="1"/>
</dbReference>
<feature type="non-terminal residue" evidence="1">
    <location>
        <position position="106"/>
    </location>
</feature>
<name>A0ABD4L521_9GAMM</name>
<dbReference type="RefSeq" id="WP_269750170.1">
    <property type="nucleotide sequence ID" value="NZ_JAEDAF010000010.1"/>
</dbReference>
<reference evidence="1 2" key="1">
    <citation type="submission" date="2020-12" db="EMBL/GenBank/DDBJ databases">
        <title>Draft genome sequence of Halomonas pacifica strain CARE-V15.</title>
        <authorList>
            <person name="Vignesh N."/>
            <person name="Thabitha A."/>
            <person name="Saravanan R."/>
            <person name="Manigandan V."/>
        </authorList>
    </citation>
    <scope>NUCLEOTIDE SEQUENCE [LARGE SCALE GENOMIC DNA]</scope>
    <source>
        <strain evidence="1 2">CARE-V15</strain>
    </source>
</reference>